<dbReference type="Gene3D" id="3.90.550.10">
    <property type="entry name" value="Spore Coat Polysaccharide Biosynthesis Protein SpsA, Chain A"/>
    <property type="match status" value="1"/>
</dbReference>
<organism evidence="6 7">
    <name type="scientific">Candidatus Magasanikbacteria bacterium RIFCSPHIGHO2_01_FULL_33_34</name>
    <dbReference type="NCBI Taxonomy" id="1798671"/>
    <lineage>
        <taxon>Bacteria</taxon>
        <taxon>Candidatus Magasanikiibacteriota</taxon>
    </lineage>
</organism>
<comment type="caution">
    <text evidence="6">The sequence shown here is derived from an EMBL/GenBank/DDBJ whole genome shotgun (WGS) entry which is preliminary data.</text>
</comment>
<evidence type="ECO:0000313" key="7">
    <source>
        <dbReference type="Proteomes" id="UP000177067"/>
    </source>
</evidence>
<comment type="similarity">
    <text evidence="1">Belongs to the glycosyltransferase 2 family.</text>
</comment>
<evidence type="ECO:0000256" key="1">
    <source>
        <dbReference type="ARBA" id="ARBA00006739"/>
    </source>
</evidence>
<dbReference type="Proteomes" id="UP000177067">
    <property type="component" value="Unassembled WGS sequence"/>
</dbReference>
<reference evidence="6 7" key="1">
    <citation type="journal article" date="2016" name="Nat. Commun.">
        <title>Thousands of microbial genomes shed light on interconnected biogeochemical processes in an aquifer system.</title>
        <authorList>
            <person name="Anantharaman K."/>
            <person name="Brown C.T."/>
            <person name="Hug L.A."/>
            <person name="Sharon I."/>
            <person name="Castelle C.J."/>
            <person name="Probst A.J."/>
            <person name="Thomas B.C."/>
            <person name="Singh A."/>
            <person name="Wilkins M.J."/>
            <person name="Karaoz U."/>
            <person name="Brodie E.L."/>
            <person name="Williams K.H."/>
            <person name="Hubbard S.S."/>
            <person name="Banfield J.F."/>
        </authorList>
    </citation>
    <scope>NUCLEOTIDE SEQUENCE [LARGE SCALE GENOMIC DNA]</scope>
</reference>
<sequence length="366" mass="43217">MEKYPKIAIIYLSFDSEQYLDDVVSGLKKVSYPKDKLELVIVDNPHPKYGSSVRAIQEIIMPHSGLDLPHVTLLPQKENLGFAGGNNVGIQWALDNNFDYIYLHNNDGFTSINTFESLAKVMEEDKTIAVAQSLLLLHPDTEYLNNAGNSFHYLGFGYCDKYRERVDEVKLPPVMEISYASGAACIVRSDLIRKYGMLDHDFFLYHEDLEWCFRFRVVGYKTVLVRDSVFYHKYQFSRSIEKFYYMERNRYGVMLMFFKLPSLLLLLPMAIILEFGLWLFAWRGGWVDKRLEVYKYWSKPNNWKLWLGKRKNIQTMRKISDRELFKFSVPGIYFQEKSMENPILKYIGNPVMKIYYWIVVRGIIFW</sequence>
<keyword evidence="4" id="KW-1133">Transmembrane helix</keyword>
<evidence type="ECO:0000256" key="3">
    <source>
        <dbReference type="ARBA" id="ARBA00022679"/>
    </source>
</evidence>
<keyword evidence="4" id="KW-0472">Membrane</keyword>
<name>A0A1F6LL71_9BACT</name>
<dbReference type="EMBL" id="MFPS01000003">
    <property type="protein sequence ID" value="OGH60065.1"/>
    <property type="molecule type" value="Genomic_DNA"/>
</dbReference>
<dbReference type="InterPro" id="IPR029044">
    <property type="entry name" value="Nucleotide-diphossugar_trans"/>
</dbReference>
<evidence type="ECO:0000259" key="5">
    <source>
        <dbReference type="Pfam" id="PF00535"/>
    </source>
</evidence>
<proteinExistence type="inferred from homology"/>
<dbReference type="SUPFAM" id="SSF53448">
    <property type="entry name" value="Nucleotide-diphospho-sugar transferases"/>
    <property type="match status" value="1"/>
</dbReference>
<accession>A0A1F6LL71</accession>
<dbReference type="GO" id="GO:0016757">
    <property type="term" value="F:glycosyltransferase activity"/>
    <property type="evidence" value="ECO:0007669"/>
    <property type="project" value="UniProtKB-KW"/>
</dbReference>
<dbReference type="AlphaFoldDB" id="A0A1F6LL71"/>
<dbReference type="PANTHER" id="PTHR43179:SF12">
    <property type="entry name" value="GALACTOFURANOSYLTRANSFERASE GLFT2"/>
    <property type="match status" value="1"/>
</dbReference>
<dbReference type="Pfam" id="PF00535">
    <property type="entry name" value="Glycos_transf_2"/>
    <property type="match status" value="1"/>
</dbReference>
<dbReference type="PANTHER" id="PTHR43179">
    <property type="entry name" value="RHAMNOSYLTRANSFERASE WBBL"/>
    <property type="match status" value="1"/>
</dbReference>
<evidence type="ECO:0000313" key="6">
    <source>
        <dbReference type="EMBL" id="OGH60065.1"/>
    </source>
</evidence>
<feature type="transmembrane region" description="Helical" evidence="4">
    <location>
        <begin position="263"/>
        <end position="282"/>
    </location>
</feature>
<feature type="domain" description="Glycosyltransferase 2-like" evidence="5">
    <location>
        <begin position="12"/>
        <end position="132"/>
    </location>
</feature>
<protein>
    <recommendedName>
        <fullName evidence="5">Glycosyltransferase 2-like domain-containing protein</fullName>
    </recommendedName>
</protein>
<keyword evidence="4" id="KW-0812">Transmembrane</keyword>
<evidence type="ECO:0000256" key="4">
    <source>
        <dbReference type="SAM" id="Phobius"/>
    </source>
</evidence>
<keyword evidence="2" id="KW-0328">Glycosyltransferase</keyword>
<gene>
    <name evidence="6" type="ORF">A2725_00240</name>
</gene>
<dbReference type="InterPro" id="IPR001173">
    <property type="entry name" value="Glyco_trans_2-like"/>
</dbReference>
<keyword evidence="3" id="KW-0808">Transferase</keyword>
<evidence type="ECO:0000256" key="2">
    <source>
        <dbReference type="ARBA" id="ARBA00022676"/>
    </source>
</evidence>